<organism evidence="2 3">
    <name type="scientific">Hydrogenispora ethanolica</name>
    <dbReference type="NCBI Taxonomy" id="1082276"/>
    <lineage>
        <taxon>Bacteria</taxon>
        <taxon>Bacillati</taxon>
        <taxon>Bacillota</taxon>
        <taxon>Hydrogenispora</taxon>
    </lineage>
</organism>
<dbReference type="GO" id="GO:0016301">
    <property type="term" value="F:kinase activity"/>
    <property type="evidence" value="ECO:0007669"/>
    <property type="project" value="UniProtKB-KW"/>
</dbReference>
<gene>
    <name evidence="2" type="ORF">EDC14_1002204</name>
</gene>
<evidence type="ECO:0000313" key="3">
    <source>
        <dbReference type="Proteomes" id="UP000295008"/>
    </source>
</evidence>
<dbReference type="PANTHER" id="PTHR32329">
    <property type="entry name" value="BIFUNCTIONAL PROTEIN [INCLUDES 2-HYDROXYACYL-COA DEHYDRATASE (N-TER) AND ITS ACTIVATOR DOMAIN (C_TERM)-RELATED"/>
    <property type="match status" value="1"/>
</dbReference>
<keyword evidence="2" id="KW-0418">Kinase</keyword>
<feature type="domain" description="DUF2229" evidence="1">
    <location>
        <begin position="2"/>
        <end position="223"/>
    </location>
</feature>
<dbReference type="OrthoDB" id="9780120at2"/>
<keyword evidence="2" id="KW-0808">Transferase</keyword>
<evidence type="ECO:0000259" key="1">
    <source>
        <dbReference type="Pfam" id="PF09989"/>
    </source>
</evidence>
<dbReference type="InterPro" id="IPR051805">
    <property type="entry name" value="Dehydratase_Activator_Redct"/>
</dbReference>
<dbReference type="PANTHER" id="PTHR32329:SF2">
    <property type="entry name" value="BIFUNCTIONAL PROTEIN [INCLUDES 2-HYDROXYACYL-COA DEHYDRATASE (N-TER) AND ITS ACTIVATOR DOMAIN (C_TERM)"/>
    <property type="match status" value="1"/>
</dbReference>
<dbReference type="InterPro" id="IPR018709">
    <property type="entry name" value="CoA_activase_DUF2229"/>
</dbReference>
<name>A0A4R1SAA7_HYDET</name>
<keyword evidence="3" id="KW-1185">Reference proteome</keyword>
<accession>A0A4R1SAA7</accession>
<dbReference type="Gene3D" id="3.40.50.11900">
    <property type="match status" value="1"/>
</dbReference>
<dbReference type="Pfam" id="PF09989">
    <property type="entry name" value="DUF2229"/>
    <property type="match status" value="1"/>
</dbReference>
<reference evidence="2 3" key="1">
    <citation type="submission" date="2019-03" db="EMBL/GenBank/DDBJ databases">
        <title>Genomic Encyclopedia of Type Strains, Phase IV (KMG-IV): sequencing the most valuable type-strain genomes for metagenomic binning, comparative biology and taxonomic classification.</title>
        <authorList>
            <person name="Goeker M."/>
        </authorList>
    </citation>
    <scope>NUCLEOTIDE SEQUENCE [LARGE SCALE GENOMIC DNA]</scope>
    <source>
        <strain evidence="2 3">LX-B</strain>
    </source>
</reference>
<protein>
    <submittedName>
        <fullName evidence="2">Putative nucleotide-binding protein (Sugar kinase/HSP70/actin superfamily)</fullName>
    </submittedName>
</protein>
<sequence>MKVGLPSALVNPYYITFWRTFFQELGLEVVETGQTTKELLNKGVRCAVPDICVPIKIYTGHVVELLEQGVDWVYIPRFVSIRKGDSFCPKFLGLPDMLRATVPGLEERLLTHHIHSETDNIASRENYWQIGKRFSDRPERIRAAIRRGAEKWREFRNLCCLDGYHCDTANEAVLKAANLKRPKHSIRIGVLGYVYNVYDHFISMNIINRLDKLGAAAVTFEMLKSSQVEKQLQQFSKTLFWTFSNKLLAGAYSFLEDPKIDGLIHVTAFGCGPDSFLGKWLELDADHFEKPLLTIRVDEHTGENHLQTRVEAFVDLIARQKRARECAG</sequence>
<dbReference type="AlphaFoldDB" id="A0A4R1SAA7"/>
<evidence type="ECO:0000313" key="2">
    <source>
        <dbReference type="EMBL" id="TCL76445.1"/>
    </source>
</evidence>
<dbReference type="Proteomes" id="UP000295008">
    <property type="component" value="Unassembled WGS sequence"/>
</dbReference>
<comment type="caution">
    <text evidence="2">The sequence shown here is derived from an EMBL/GenBank/DDBJ whole genome shotgun (WGS) entry which is preliminary data.</text>
</comment>
<dbReference type="EMBL" id="SLUN01000002">
    <property type="protein sequence ID" value="TCL76445.1"/>
    <property type="molecule type" value="Genomic_DNA"/>
</dbReference>
<proteinExistence type="predicted"/>
<dbReference type="RefSeq" id="WP_132012625.1">
    <property type="nucleotide sequence ID" value="NZ_SLUN01000002.1"/>
</dbReference>